<protein>
    <recommendedName>
        <fullName evidence="1">MOSC domain-containing protein</fullName>
    </recommendedName>
</protein>
<dbReference type="InterPro" id="IPR011037">
    <property type="entry name" value="Pyrv_Knase-like_insert_dom_sf"/>
</dbReference>
<dbReference type="PANTHER" id="PTHR14237">
    <property type="entry name" value="MOLYBDOPTERIN COFACTOR SULFURASE MOSC"/>
    <property type="match status" value="1"/>
</dbReference>
<reference evidence="2 3" key="1">
    <citation type="journal article" date="2019" name="Sci. Rep.">
        <title>Comparative genomics of chytrid fungi reveal insights into the obligate biotrophic and pathogenic lifestyle of Synchytrium endobioticum.</title>
        <authorList>
            <person name="van de Vossenberg B.T.L.H."/>
            <person name="Warris S."/>
            <person name="Nguyen H.D.T."/>
            <person name="van Gent-Pelzer M.P.E."/>
            <person name="Joly D.L."/>
            <person name="van de Geest H.C."/>
            <person name="Bonants P.J.M."/>
            <person name="Smith D.S."/>
            <person name="Levesque C.A."/>
            <person name="van der Lee T.A.J."/>
        </authorList>
    </citation>
    <scope>NUCLEOTIDE SEQUENCE [LARGE SCALE GENOMIC DNA]</scope>
    <source>
        <strain evidence="2 3">CBS 675.73</strain>
    </source>
</reference>
<dbReference type="PROSITE" id="PS51340">
    <property type="entry name" value="MOSC"/>
    <property type="match status" value="1"/>
</dbReference>
<dbReference type="STRING" id="246404.A0A507F250"/>
<dbReference type="GO" id="GO:0030151">
    <property type="term" value="F:molybdenum ion binding"/>
    <property type="evidence" value="ECO:0007669"/>
    <property type="project" value="InterPro"/>
</dbReference>
<feature type="domain" description="MOSC" evidence="1">
    <location>
        <begin position="164"/>
        <end position="323"/>
    </location>
</feature>
<dbReference type="GO" id="GO:0003824">
    <property type="term" value="F:catalytic activity"/>
    <property type="evidence" value="ECO:0007669"/>
    <property type="project" value="InterPro"/>
</dbReference>
<name>A0A507F250_9FUNG</name>
<sequence length="339" mass="37529">MWTVAVVLAQYITFALYPRKAKGLKVSRLFVHPVKSCGAVEVKSASIGQFGFELDRLWMVIDADDHTKFITQREFPSMVLVTQQLVMNGSTYAEGGSLILSAPGMEKPLTIKFRSSFKGLAKVNAVVWDHAVDGFDEGDEAANWWSKFLGKRLRLIVKDPNNVRALREKNTPTSDHFEEGVVPQTAFADGYPFLVANEESLKVVNSRLPNGTKPRKMENFRANIIVGKDGKTAEAYLPAFAEDGWKTIQVGNERLFIASLCTRCQVPGNDLELGNGYDARVSRTLMKFRRVDKGKPYEPCFGVNAISKGVGGVIRVGDTIEVVEDGVVHNGKVGIWRNS</sequence>
<keyword evidence="3" id="KW-1185">Reference proteome</keyword>
<comment type="caution">
    <text evidence="2">The sequence shown here is derived from an EMBL/GenBank/DDBJ whole genome shotgun (WGS) entry which is preliminary data.</text>
</comment>
<dbReference type="SUPFAM" id="SSF50800">
    <property type="entry name" value="PK beta-barrel domain-like"/>
    <property type="match status" value="1"/>
</dbReference>
<accession>A0A507F250</accession>
<evidence type="ECO:0000313" key="3">
    <source>
        <dbReference type="Proteomes" id="UP000320333"/>
    </source>
</evidence>
<dbReference type="InterPro" id="IPR005303">
    <property type="entry name" value="MOCOS_middle"/>
</dbReference>
<dbReference type="Pfam" id="PF03473">
    <property type="entry name" value="MOSC"/>
    <property type="match status" value="1"/>
</dbReference>
<dbReference type="AlphaFoldDB" id="A0A507F250"/>
<dbReference type="GO" id="GO:0030170">
    <property type="term" value="F:pyridoxal phosphate binding"/>
    <property type="evidence" value="ECO:0007669"/>
    <property type="project" value="InterPro"/>
</dbReference>
<proteinExistence type="predicted"/>
<evidence type="ECO:0000313" key="2">
    <source>
        <dbReference type="EMBL" id="TPX70311.1"/>
    </source>
</evidence>
<dbReference type="Proteomes" id="UP000320333">
    <property type="component" value="Unassembled WGS sequence"/>
</dbReference>
<dbReference type="InterPro" id="IPR005302">
    <property type="entry name" value="MoCF_Sase_C"/>
</dbReference>
<dbReference type="Pfam" id="PF03476">
    <property type="entry name" value="MOSC_N"/>
    <property type="match status" value="1"/>
</dbReference>
<dbReference type="PANTHER" id="PTHR14237:SF19">
    <property type="entry name" value="MITOCHONDRIAL AMIDOXIME REDUCING COMPONENT 1"/>
    <property type="match status" value="1"/>
</dbReference>
<dbReference type="SUPFAM" id="SSF141673">
    <property type="entry name" value="MOSC N-terminal domain-like"/>
    <property type="match status" value="1"/>
</dbReference>
<dbReference type="EMBL" id="QEAP01000288">
    <property type="protein sequence ID" value="TPX70311.1"/>
    <property type="molecule type" value="Genomic_DNA"/>
</dbReference>
<organism evidence="2 3">
    <name type="scientific">Chytriomyces confervae</name>
    <dbReference type="NCBI Taxonomy" id="246404"/>
    <lineage>
        <taxon>Eukaryota</taxon>
        <taxon>Fungi</taxon>
        <taxon>Fungi incertae sedis</taxon>
        <taxon>Chytridiomycota</taxon>
        <taxon>Chytridiomycota incertae sedis</taxon>
        <taxon>Chytridiomycetes</taxon>
        <taxon>Chytridiales</taxon>
        <taxon>Chytriomycetaceae</taxon>
        <taxon>Chytriomyces</taxon>
    </lineage>
</organism>
<dbReference type="OrthoDB" id="17255at2759"/>
<gene>
    <name evidence="2" type="ORF">CcCBS67573_g06569</name>
</gene>
<evidence type="ECO:0000259" key="1">
    <source>
        <dbReference type="PROSITE" id="PS51340"/>
    </source>
</evidence>